<proteinExistence type="predicted"/>
<evidence type="ECO:0000313" key="3">
    <source>
        <dbReference type="RefSeq" id="XP_009778470.1"/>
    </source>
</evidence>
<keyword evidence="2" id="KW-1185">Reference proteome</keyword>
<dbReference type="RefSeq" id="XP_009778470.1">
    <property type="nucleotide sequence ID" value="XM_009780168.1"/>
</dbReference>
<reference evidence="3" key="2">
    <citation type="submission" date="2025-08" db="UniProtKB">
        <authorList>
            <consortium name="RefSeq"/>
        </authorList>
    </citation>
    <scope>IDENTIFICATION</scope>
    <source>
        <tissue evidence="3">Leaf</tissue>
    </source>
</reference>
<feature type="compositionally biased region" description="Polar residues" evidence="1">
    <location>
        <begin position="14"/>
        <end position="23"/>
    </location>
</feature>
<dbReference type="OrthoDB" id="10570075at2759"/>
<name>A0A1U7WW55_NICSY</name>
<evidence type="ECO:0000313" key="2">
    <source>
        <dbReference type="Proteomes" id="UP000189701"/>
    </source>
</evidence>
<protein>
    <submittedName>
        <fullName evidence="3">Predicted GPI-anchored protein 58</fullName>
    </submittedName>
</protein>
<evidence type="ECO:0000256" key="1">
    <source>
        <dbReference type="SAM" id="MobiDB-lite"/>
    </source>
</evidence>
<feature type="region of interest" description="Disordered" evidence="1">
    <location>
        <begin position="91"/>
        <end position="155"/>
    </location>
</feature>
<gene>
    <name evidence="3" type="primary">LOC104227831</name>
</gene>
<reference evidence="2" key="1">
    <citation type="journal article" date="2013" name="Genome Biol.">
        <title>Reference genomes and transcriptomes of Nicotiana sylvestris and Nicotiana tomentosiformis.</title>
        <authorList>
            <person name="Sierro N."/>
            <person name="Battey J.N."/>
            <person name="Ouadi S."/>
            <person name="Bovet L."/>
            <person name="Goepfert S."/>
            <person name="Bakaher N."/>
            <person name="Peitsch M.C."/>
            <person name="Ivanov N.V."/>
        </authorList>
    </citation>
    <scope>NUCLEOTIDE SEQUENCE [LARGE SCALE GENOMIC DNA]</scope>
</reference>
<organism evidence="2 3">
    <name type="scientific">Nicotiana sylvestris</name>
    <name type="common">Wood tobacco</name>
    <name type="synonym">South American tobacco</name>
    <dbReference type="NCBI Taxonomy" id="4096"/>
    <lineage>
        <taxon>Eukaryota</taxon>
        <taxon>Viridiplantae</taxon>
        <taxon>Streptophyta</taxon>
        <taxon>Embryophyta</taxon>
        <taxon>Tracheophyta</taxon>
        <taxon>Spermatophyta</taxon>
        <taxon>Magnoliopsida</taxon>
        <taxon>eudicotyledons</taxon>
        <taxon>Gunneridae</taxon>
        <taxon>Pentapetalae</taxon>
        <taxon>asterids</taxon>
        <taxon>lamiids</taxon>
        <taxon>Solanales</taxon>
        <taxon>Solanaceae</taxon>
        <taxon>Nicotianoideae</taxon>
        <taxon>Nicotianeae</taxon>
        <taxon>Nicotiana</taxon>
    </lineage>
</organism>
<feature type="region of interest" description="Disordered" evidence="1">
    <location>
        <begin position="1"/>
        <end position="60"/>
    </location>
</feature>
<dbReference type="AlphaFoldDB" id="A0A1U7WW55"/>
<dbReference type="Proteomes" id="UP000189701">
    <property type="component" value="Unplaced"/>
</dbReference>
<sequence>MQGDDNPKNKNFKGPTTTPTGQSEEPVVIMTPAQPASTSTDIPPGPSASDPEIPSSRAYPVTAHRLSQALLSINNWMQTVSSKFSILTTTIEAQSTPPPPQDPVPSAHPQLEKSQRPSNRKRMIPRADDAVIQLADPPEASSNQPQDAPQEPVQA</sequence>
<accession>A0A1U7WW55</accession>